<keyword evidence="1" id="KW-0175">Coiled coil</keyword>
<sequence>MALKWAALSVAFAEAHAGFFGCISTAIEQKVARFMSYAEPEEIDLAALPLSPRLAMVCGLWGLFVLLGILGVTVLVVDCARSVRGKGDSKVEREASMQVPACRADDAGQAKPEVQSQGAEPEPLPDSTKDLQMAAKHAEEIQRYEKQVADLKKDEELSQKERDFLWEDAKRQRQEANGLQAFAISAANSLRKMQQEVDDLQEQLILQKSKYAELQQNFLAHQELMMLQELGLSTREAKVSALTEADKEELAQLREWVSAPAGAKDEHLKIAELRKANRQLRRDSQLHKASWTRAIQTLTWHWERQKSWAEALESKLRSRDLFDPDPELWEKDLEPIRPVPLELPLSPETSSPQVFSISSPRSSDGESDSGGFFA</sequence>
<evidence type="ECO:0000256" key="2">
    <source>
        <dbReference type="SAM" id="MobiDB-lite"/>
    </source>
</evidence>
<keyword evidence="3" id="KW-1133">Transmembrane helix</keyword>
<evidence type="ECO:0000313" key="5">
    <source>
        <dbReference type="Proteomes" id="UP001178507"/>
    </source>
</evidence>
<evidence type="ECO:0000256" key="3">
    <source>
        <dbReference type="SAM" id="Phobius"/>
    </source>
</evidence>
<feature type="region of interest" description="Disordered" evidence="2">
    <location>
        <begin position="340"/>
        <end position="374"/>
    </location>
</feature>
<comment type="caution">
    <text evidence="4">The sequence shown here is derived from an EMBL/GenBank/DDBJ whole genome shotgun (WGS) entry which is preliminary data.</text>
</comment>
<name>A0AA36NG37_9DINO</name>
<dbReference type="EMBL" id="CAUJNA010003600">
    <property type="protein sequence ID" value="CAJ1405757.1"/>
    <property type="molecule type" value="Genomic_DNA"/>
</dbReference>
<evidence type="ECO:0000256" key="1">
    <source>
        <dbReference type="SAM" id="Coils"/>
    </source>
</evidence>
<protein>
    <submittedName>
        <fullName evidence="4">Uncharacterized protein</fullName>
    </submittedName>
</protein>
<keyword evidence="5" id="KW-1185">Reference proteome</keyword>
<keyword evidence="3" id="KW-0472">Membrane</keyword>
<accession>A0AA36NG37</accession>
<evidence type="ECO:0000313" key="4">
    <source>
        <dbReference type="EMBL" id="CAJ1405757.1"/>
    </source>
</evidence>
<feature type="coiled-coil region" evidence="1">
    <location>
        <begin position="134"/>
        <end position="217"/>
    </location>
</feature>
<gene>
    <name evidence="4" type="ORF">EVOR1521_LOCUS27889</name>
</gene>
<dbReference type="Proteomes" id="UP001178507">
    <property type="component" value="Unassembled WGS sequence"/>
</dbReference>
<feature type="region of interest" description="Disordered" evidence="2">
    <location>
        <begin position="90"/>
        <end position="128"/>
    </location>
</feature>
<organism evidence="4 5">
    <name type="scientific">Effrenium voratum</name>
    <dbReference type="NCBI Taxonomy" id="2562239"/>
    <lineage>
        <taxon>Eukaryota</taxon>
        <taxon>Sar</taxon>
        <taxon>Alveolata</taxon>
        <taxon>Dinophyceae</taxon>
        <taxon>Suessiales</taxon>
        <taxon>Symbiodiniaceae</taxon>
        <taxon>Effrenium</taxon>
    </lineage>
</organism>
<reference evidence="4" key="1">
    <citation type="submission" date="2023-08" db="EMBL/GenBank/DDBJ databases">
        <authorList>
            <person name="Chen Y."/>
            <person name="Shah S."/>
            <person name="Dougan E. K."/>
            <person name="Thang M."/>
            <person name="Chan C."/>
        </authorList>
    </citation>
    <scope>NUCLEOTIDE SEQUENCE</scope>
</reference>
<dbReference type="AlphaFoldDB" id="A0AA36NG37"/>
<keyword evidence="3" id="KW-0812">Transmembrane</keyword>
<proteinExistence type="predicted"/>
<feature type="transmembrane region" description="Helical" evidence="3">
    <location>
        <begin position="54"/>
        <end position="77"/>
    </location>
</feature>